<feature type="compositionally biased region" description="Basic and acidic residues" evidence="1">
    <location>
        <begin position="165"/>
        <end position="183"/>
    </location>
</feature>
<evidence type="ECO:0000256" key="1">
    <source>
        <dbReference type="SAM" id="MobiDB-lite"/>
    </source>
</evidence>
<keyword evidence="3" id="KW-1185">Reference proteome</keyword>
<evidence type="ECO:0000313" key="3">
    <source>
        <dbReference type="Proteomes" id="UP000827721"/>
    </source>
</evidence>
<organism evidence="2 3">
    <name type="scientific">Xanthoceras sorbifolium</name>
    <dbReference type="NCBI Taxonomy" id="99658"/>
    <lineage>
        <taxon>Eukaryota</taxon>
        <taxon>Viridiplantae</taxon>
        <taxon>Streptophyta</taxon>
        <taxon>Embryophyta</taxon>
        <taxon>Tracheophyta</taxon>
        <taxon>Spermatophyta</taxon>
        <taxon>Magnoliopsida</taxon>
        <taxon>eudicotyledons</taxon>
        <taxon>Gunneridae</taxon>
        <taxon>Pentapetalae</taxon>
        <taxon>rosids</taxon>
        <taxon>malvids</taxon>
        <taxon>Sapindales</taxon>
        <taxon>Sapindaceae</taxon>
        <taxon>Xanthoceroideae</taxon>
        <taxon>Xanthoceras</taxon>
    </lineage>
</organism>
<protein>
    <submittedName>
        <fullName evidence="2">Uncharacterized protein</fullName>
    </submittedName>
</protein>
<dbReference type="Proteomes" id="UP000827721">
    <property type="component" value="Unassembled WGS sequence"/>
</dbReference>
<sequence length="265" mass="30473">MSLFLLHIPIPTTTTTQFSQFSKLITTTNIISCSYSKPPRKKPQSLARDRVIDFGRHKGKPLGSLPSTYLKWISQNLRAGDFHDWAKLADQVLHDPVYKDRIEWELAENLLTGNINSSSLGESESAVSRLVEVSERFGWDNEDKEGWSKVDFQLLGTSNGGQIPRKVEGRTGKEELKMVDEKMKKKKKRELSESEKRRRERRMRNKMRIRDTGRGNFGNGEKSGGDDDADDDDEEEEEDRTVEIKSRFPGRDALLKNVLRSKRFL</sequence>
<feature type="compositionally biased region" description="Acidic residues" evidence="1">
    <location>
        <begin position="226"/>
        <end position="240"/>
    </location>
</feature>
<reference evidence="2 3" key="1">
    <citation type="submission" date="2021-02" db="EMBL/GenBank/DDBJ databases">
        <title>Plant Genome Project.</title>
        <authorList>
            <person name="Zhang R.-G."/>
        </authorList>
    </citation>
    <scope>NUCLEOTIDE SEQUENCE [LARGE SCALE GENOMIC DNA]</scope>
    <source>
        <tissue evidence="2">Leaves</tissue>
    </source>
</reference>
<accession>A0ABQ8HKH8</accession>
<dbReference type="PANTHER" id="PTHR38357:SF1">
    <property type="entry name" value="EXPRESSED PROTEIN"/>
    <property type="match status" value="1"/>
</dbReference>
<gene>
    <name evidence="2" type="ORF">JRO89_XS09G0042800</name>
</gene>
<feature type="compositionally biased region" description="Basic and acidic residues" evidence="1">
    <location>
        <begin position="241"/>
        <end position="252"/>
    </location>
</feature>
<feature type="region of interest" description="Disordered" evidence="1">
    <location>
        <begin position="158"/>
        <end position="252"/>
    </location>
</feature>
<comment type="caution">
    <text evidence="2">The sequence shown here is derived from an EMBL/GenBank/DDBJ whole genome shotgun (WGS) entry which is preliminary data.</text>
</comment>
<evidence type="ECO:0000313" key="2">
    <source>
        <dbReference type="EMBL" id="KAH7564855.1"/>
    </source>
</evidence>
<feature type="compositionally biased region" description="Basic residues" evidence="1">
    <location>
        <begin position="198"/>
        <end position="207"/>
    </location>
</feature>
<dbReference type="EMBL" id="JAFEMO010000009">
    <property type="protein sequence ID" value="KAH7564855.1"/>
    <property type="molecule type" value="Genomic_DNA"/>
</dbReference>
<proteinExistence type="predicted"/>
<dbReference type="PANTHER" id="PTHR38357">
    <property type="entry name" value="EXPRESSED PROTEIN"/>
    <property type="match status" value="1"/>
</dbReference>
<name>A0ABQ8HKH8_9ROSI</name>